<dbReference type="Gene3D" id="3.50.50.60">
    <property type="entry name" value="FAD/NAD(P)-binding domain"/>
    <property type="match status" value="1"/>
</dbReference>
<dbReference type="Proteomes" id="UP001597448">
    <property type="component" value="Unassembled WGS sequence"/>
</dbReference>
<feature type="domain" description="Rieske" evidence="6">
    <location>
        <begin position="430"/>
        <end position="517"/>
    </location>
</feature>
<sequence>MNSQEHRSQGLPQFPESLWRSSTGLPSFAALAEDHVTDVAIVGAGITGITTAYLLSNAGYKVTLLEAGEILGGATGFTSAKITAQHGMIYGDLLKNFGEEQARMYYQSNREAMEWMMATAEELDLSCGMKPEAAYLYADKGDEKTLKELNREFEAYSKLGLPGEWLDQVPLPLGAGGAIRMPGQARFHPLEYLKGLLQAVLDKGGTVFEHTMIGEQVDSDGHLTLHTEGGKYQIRCRHAVSASHFPFYDGGSLYFSRLHAERSYCLAFEPETDYEGGMYLSAGEPTRSLRAVEWGGRKLVIAGGENHKTGQGICTFGHYENLEKFAGELLGIRSIPFRWSTQDLITLDRVPYIGKRAEDEEIYIATGFGKWGMTTGTLAARMIADSIQGSSNPYTGLYDSSRFKAVPAIKNFVVQNLSVAKELVSGKVEIVHKKTQDLEPDQGAVVFHDGKRVGAYRDPEGQLHLIDRTCTHMGCECEWNDGERSWDCPCHGSRFSYEGDVLEGPATVPLKKITAGD</sequence>
<keyword evidence="3" id="KW-0408">Iron</keyword>
<evidence type="ECO:0000256" key="2">
    <source>
        <dbReference type="ARBA" id="ARBA00022723"/>
    </source>
</evidence>
<keyword evidence="8" id="KW-1185">Reference proteome</keyword>
<organism evidence="7 8">
    <name type="scientific">Paenibacillus rhizoplanae</name>
    <dbReference type="NCBI Taxonomy" id="1917181"/>
    <lineage>
        <taxon>Bacteria</taxon>
        <taxon>Bacillati</taxon>
        <taxon>Bacillota</taxon>
        <taxon>Bacilli</taxon>
        <taxon>Bacillales</taxon>
        <taxon>Paenibacillaceae</taxon>
        <taxon>Paenibacillus</taxon>
    </lineage>
</organism>
<dbReference type="CDD" id="cd03477">
    <property type="entry name" value="Rieske_YhfW_C"/>
    <property type="match status" value="1"/>
</dbReference>
<dbReference type="InterPro" id="IPR036188">
    <property type="entry name" value="FAD/NAD-bd_sf"/>
</dbReference>
<keyword evidence="5" id="KW-1015">Disulfide bond</keyword>
<evidence type="ECO:0000313" key="7">
    <source>
        <dbReference type="EMBL" id="MFD2412379.1"/>
    </source>
</evidence>
<dbReference type="InterPro" id="IPR036922">
    <property type="entry name" value="Rieske_2Fe-2S_sf"/>
</dbReference>
<dbReference type="PROSITE" id="PS51296">
    <property type="entry name" value="RIESKE"/>
    <property type="match status" value="1"/>
</dbReference>
<gene>
    <name evidence="7" type="ORF">ACFSX3_21040</name>
</gene>
<dbReference type="InterPro" id="IPR005805">
    <property type="entry name" value="Rieske_Fe-S_prot_C"/>
</dbReference>
<dbReference type="PANTHER" id="PTHR13847">
    <property type="entry name" value="SARCOSINE DEHYDROGENASE-RELATED"/>
    <property type="match status" value="1"/>
</dbReference>
<evidence type="ECO:0000256" key="4">
    <source>
        <dbReference type="ARBA" id="ARBA00023014"/>
    </source>
</evidence>
<keyword evidence="1" id="KW-0001">2Fe-2S</keyword>
<name>A0ABW5FCK0_9BACL</name>
<dbReference type="RefSeq" id="WP_209989183.1">
    <property type="nucleotide sequence ID" value="NZ_JBHUKY010000034.1"/>
</dbReference>
<keyword evidence="2" id="KW-0479">Metal-binding</keyword>
<dbReference type="SUPFAM" id="SSF50022">
    <property type="entry name" value="ISP domain"/>
    <property type="match status" value="1"/>
</dbReference>
<dbReference type="Gene3D" id="2.102.10.10">
    <property type="entry name" value="Rieske [2Fe-2S] iron-sulphur domain"/>
    <property type="match status" value="1"/>
</dbReference>
<keyword evidence="4" id="KW-0411">Iron-sulfur</keyword>
<dbReference type="EMBL" id="JBHUKY010000034">
    <property type="protein sequence ID" value="MFD2412379.1"/>
    <property type="molecule type" value="Genomic_DNA"/>
</dbReference>
<dbReference type="PANTHER" id="PTHR13847:SF274">
    <property type="entry name" value="RIESKE 2FE-2S IRON-SULFUR PROTEIN YHFW-RELATED"/>
    <property type="match status" value="1"/>
</dbReference>
<dbReference type="SUPFAM" id="SSF51971">
    <property type="entry name" value="Nucleotide-binding domain"/>
    <property type="match status" value="1"/>
</dbReference>
<dbReference type="InterPro" id="IPR017941">
    <property type="entry name" value="Rieske_2Fe-2S"/>
</dbReference>
<protein>
    <submittedName>
        <fullName evidence="7">FAD-dependent oxidoreductase</fullName>
    </submittedName>
</protein>
<evidence type="ECO:0000313" key="8">
    <source>
        <dbReference type="Proteomes" id="UP001597448"/>
    </source>
</evidence>
<dbReference type="PRINTS" id="PR00162">
    <property type="entry name" value="RIESKE"/>
</dbReference>
<dbReference type="Gene3D" id="3.30.9.10">
    <property type="entry name" value="D-Amino Acid Oxidase, subunit A, domain 2"/>
    <property type="match status" value="1"/>
</dbReference>
<dbReference type="Pfam" id="PF01266">
    <property type="entry name" value="DAO"/>
    <property type="match status" value="1"/>
</dbReference>
<evidence type="ECO:0000256" key="5">
    <source>
        <dbReference type="ARBA" id="ARBA00023157"/>
    </source>
</evidence>
<evidence type="ECO:0000256" key="3">
    <source>
        <dbReference type="ARBA" id="ARBA00023004"/>
    </source>
</evidence>
<comment type="caution">
    <text evidence="7">The sequence shown here is derived from an EMBL/GenBank/DDBJ whole genome shotgun (WGS) entry which is preliminary data.</text>
</comment>
<accession>A0ABW5FCK0</accession>
<evidence type="ECO:0000259" key="6">
    <source>
        <dbReference type="PROSITE" id="PS51296"/>
    </source>
</evidence>
<proteinExistence type="predicted"/>
<dbReference type="InterPro" id="IPR006076">
    <property type="entry name" value="FAD-dep_OxRdtase"/>
</dbReference>
<evidence type="ECO:0000256" key="1">
    <source>
        <dbReference type="ARBA" id="ARBA00022714"/>
    </source>
</evidence>
<dbReference type="InterPro" id="IPR038010">
    <property type="entry name" value="YhfW_C"/>
</dbReference>
<reference evidence="8" key="1">
    <citation type="journal article" date="2019" name="Int. J. Syst. Evol. Microbiol.">
        <title>The Global Catalogue of Microorganisms (GCM) 10K type strain sequencing project: providing services to taxonomists for standard genome sequencing and annotation.</title>
        <authorList>
            <consortium name="The Broad Institute Genomics Platform"/>
            <consortium name="The Broad Institute Genome Sequencing Center for Infectious Disease"/>
            <person name="Wu L."/>
            <person name="Ma J."/>
        </authorList>
    </citation>
    <scope>NUCLEOTIDE SEQUENCE [LARGE SCALE GENOMIC DNA]</scope>
    <source>
        <strain evidence="8">CCM 8725</strain>
    </source>
</reference>
<dbReference type="Pfam" id="PF00355">
    <property type="entry name" value="Rieske"/>
    <property type="match status" value="1"/>
</dbReference>